<dbReference type="RefSeq" id="WP_103914963.1">
    <property type="nucleotide sequence ID" value="NZ_FNUV01000001.1"/>
</dbReference>
<feature type="compositionally biased region" description="Acidic residues" evidence="1">
    <location>
        <begin position="423"/>
        <end position="438"/>
    </location>
</feature>
<organism evidence="2 3">
    <name type="scientific">Xylanibacter ruminicola</name>
    <name type="common">Prevotella ruminicola</name>
    <dbReference type="NCBI Taxonomy" id="839"/>
    <lineage>
        <taxon>Bacteria</taxon>
        <taxon>Pseudomonadati</taxon>
        <taxon>Bacteroidota</taxon>
        <taxon>Bacteroidia</taxon>
        <taxon>Bacteroidales</taxon>
        <taxon>Prevotellaceae</taxon>
        <taxon>Xylanibacter</taxon>
    </lineage>
</organism>
<name>A0A1H5RXD0_XYLRU</name>
<feature type="region of interest" description="Disordered" evidence="1">
    <location>
        <begin position="418"/>
        <end position="441"/>
    </location>
</feature>
<dbReference type="AlphaFoldDB" id="A0A1H5RXD0"/>
<reference evidence="2 3" key="1">
    <citation type="submission" date="2016-10" db="EMBL/GenBank/DDBJ databases">
        <authorList>
            <person name="de Groot N.N."/>
        </authorList>
    </citation>
    <scope>NUCLEOTIDE SEQUENCE [LARGE SCALE GENOMIC DNA]</scope>
    <source>
        <strain evidence="2 3">AR32</strain>
    </source>
</reference>
<sequence length="608" mass="69416">MTQLIIDGHEAVLPQNFSTTVKRENSFFTKNGEYTYDCTLKLDNPVNCELYGFLQRLNKTEQIETRRTATLIADGHVYTRGTEIVTRWTEESVTIQIVSGESELNYFIGQDQKIEELDLGEIETIVSTISPTDSFPDVEFCLPTIRSQSGYVYNRYVRGHIMGGHRTGNTIIPGSDLRPQPYLCALLRRLMEALGYTVTENHLENTQFKNLFLVNTIFTTEYAKMLPGWTVKDFLTEVERLTGVVFVTDNLNKTCAILLKTQFYTNARQFTIRNVTDEYETEAQDDDSREAEFTTSDVSYDMPDSYWSKIVQLPEGYLEAADIEEFDFVDIVSAISDPKKVYKDRTTGRYYIKVSREYEVQHQDATATDTFCIELNQYGNLDRVNTDSTLELKIVPAPMAWLGMVGCEVVDIGTSDGYKSYGEESEQSEETTESEGAEGDIRSFEKKETAAIDLYCAFHNGSVLGNNTPVAYTDAYHALTQALLYPMIVDTILGPEGSLRLKDLDDGYYQGGYEIDTRHALTIETYDPNVIDPRQVYVIRNKRYVCKEVEEVITAEGRQNKWKGTFFHIHVSDESLENRWVLTHGVWDDHAVWLDDGRWNDDYDGAIV</sequence>
<dbReference type="Proteomes" id="UP000236735">
    <property type="component" value="Unassembled WGS sequence"/>
</dbReference>
<proteinExistence type="predicted"/>
<accession>A0A1H5RXD0</accession>
<protein>
    <submittedName>
        <fullName evidence="2">Uncharacterized protein</fullName>
    </submittedName>
</protein>
<evidence type="ECO:0000256" key="1">
    <source>
        <dbReference type="SAM" id="MobiDB-lite"/>
    </source>
</evidence>
<evidence type="ECO:0000313" key="2">
    <source>
        <dbReference type="EMBL" id="SEF42348.1"/>
    </source>
</evidence>
<gene>
    <name evidence="2" type="ORF">SAMN05216354_0360</name>
</gene>
<dbReference type="EMBL" id="FNUV01000001">
    <property type="protein sequence ID" value="SEF42348.1"/>
    <property type="molecule type" value="Genomic_DNA"/>
</dbReference>
<evidence type="ECO:0000313" key="3">
    <source>
        <dbReference type="Proteomes" id="UP000236735"/>
    </source>
</evidence>